<evidence type="ECO:0000313" key="2">
    <source>
        <dbReference type="EMBL" id="CAH9082837.1"/>
    </source>
</evidence>
<keyword evidence="3" id="KW-1185">Reference proteome</keyword>
<dbReference type="OrthoDB" id="1321369at2759"/>
<organism evidence="2 3">
    <name type="scientific">Cuscuta europaea</name>
    <name type="common">European dodder</name>
    <dbReference type="NCBI Taxonomy" id="41803"/>
    <lineage>
        <taxon>Eukaryota</taxon>
        <taxon>Viridiplantae</taxon>
        <taxon>Streptophyta</taxon>
        <taxon>Embryophyta</taxon>
        <taxon>Tracheophyta</taxon>
        <taxon>Spermatophyta</taxon>
        <taxon>Magnoliopsida</taxon>
        <taxon>eudicotyledons</taxon>
        <taxon>Gunneridae</taxon>
        <taxon>Pentapetalae</taxon>
        <taxon>asterids</taxon>
        <taxon>lamiids</taxon>
        <taxon>Solanales</taxon>
        <taxon>Convolvulaceae</taxon>
        <taxon>Cuscuteae</taxon>
        <taxon>Cuscuta</taxon>
        <taxon>Cuscuta subgen. Cuscuta</taxon>
    </lineage>
</organism>
<dbReference type="Proteomes" id="UP001152484">
    <property type="component" value="Unassembled WGS sequence"/>
</dbReference>
<feature type="region of interest" description="Disordered" evidence="1">
    <location>
        <begin position="1"/>
        <end position="38"/>
    </location>
</feature>
<proteinExistence type="predicted"/>
<gene>
    <name evidence="2" type="ORF">CEURO_LOCUS8432</name>
</gene>
<dbReference type="EMBL" id="CAMAPE010000016">
    <property type="protein sequence ID" value="CAH9082837.1"/>
    <property type="molecule type" value="Genomic_DNA"/>
</dbReference>
<evidence type="ECO:0000313" key="3">
    <source>
        <dbReference type="Proteomes" id="UP001152484"/>
    </source>
</evidence>
<accession>A0A9P0YZD7</accession>
<dbReference type="AlphaFoldDB" id="A0A9P0YZD7"/>
<feature type="compositionally biased region" description="Polar residues" evidence="1">
    <location>
        <begin position="8"/>
        <end position="17"/>
    </location>
</feature>
<sequence>MGRRGQDQFGQKNTPTNYKAKLTPRSKGKSTTPIESASLDPAKILPSTDDLFEASETFQFFGEEGFDSINIELKTFRFAVTKNDLVILEFKKSSLHRMDFKKNKEPEIFRYINHLSRSDNFKEHRRFGPITVSSNCNNSGWYLKIAKEKGSFIIIPMGPNNSNLITIMAILSNFVGLSNLVQETGMDMLQETMILSEEPKSISKLILESQIREAYSQKQNSPTPVERPLPVQAYSDASDTFYQSDDSGFMDEFLGHATENERRPPISTPEEIRKSKFNRAICRKSKFVTAENCLPTENLNTQLKIYRKPQKNKRRHSMTTRS</sequence>
<protein>
    <submittedName>
        <fullName evidence="2">Uncharacterized protein</fullName>
    </submittedName>
</protein>
<name>A0A9P0YZD7_CUSEU</name>
<evidence type="ECO:0000256" key="1">
    <source>
        <dbReference type="SAM" id="MobiDB-lite"/>
    </source>
</evidence>
<comment type="caution">
    <text evidence="2">The sequence shown here is derived from an EMBL/GenBank/DDBJ whole genome shotgun (WGS) entry which is preliminary data.</text>
</comment>
<reference evidence="2" key="1">
    <citation type="submission" date="2022-07" db="EMBL/GenBank/DDBJ databases">
        <authorList>
            <person name="Macas J."/>
            <person name="Novak P."/>
            <person name="Neumann P."/>
        </authorList>
    </citation>
    <scope>NUCLEOTIDE SEQUENCE</scope>
</reference>